<evidence type="ECO:0000256" key="12">
    <source>
        <dbReference type="ARBA" id="ARBA00032513"/>
    </source>
</evidence>
<dbReference type="PANTHER" id="PTHR12878">
    <property type="entry name" value="NADH-UBIQUINONE OXIDOREDUCTASE B8 SUBUNIT"/>
    <property type="match status" value="1"/>
</dbReference>
<keyword evidence="9" id="KW-0496">Mitochondrion</keyword>
<dbReference type="RefSeq" id="XP_030836869.1">
    <property type="nucleotide sequence ID" value="XM_030981009.1"/>
</dbReference>
<keyword evidence="8" id="KW-0249">Electron transport</keyword>
<dbReference type="Gene3D" id="3.40.30.10">
    <property type="entry name" value="Glutaredoxin"/>
    <property type="match status" value="1"/>
</dbReference>
<dbReference type="AlphaFoldDB" id="A0A7M7NIA6"/>
<dbReference type="PIRSF" id="PIRSF005822">
    <property type="entry name" value="NDUA2"/>
    <property type="match status" value="1"/>
</dbReference>
<dbReference type="InterPro" id="IPR036249">
    <property type="entry name" value="Thioredoxin-like_sf"/>
</dbReference>
<keyword evidence="13" id="KW-1015">Disulfide bond</keyword>
<dbReference type="InParanoid" id="A0A7M7NIA6"/>
<keyword evidence="6" id="KW-0679">Respiratory chain</keyword>
<dbReference type="EnsemblMetazoa" id="XM_030981009">
    <property type="protein sequence ID" value="XP_030836869"/>
    <property type="gene ID" value="LOC115922311"/>
</dbReference>
<name>A0A7M7NIA6_STRPU</name>
<evidence type="ECO:0000256" key="1">
    <source>
        <dbReference type="ARBA" id="ARBA00003195"/>
    </source>
</evidence>
<feature type="disulfide bond" description="Redox-active" evidence="13">
    <location>
        <begin position="20"/>
        <end position="54"/>
    </location>
</feature>
<evidence type="ECO:0000256" key="7">
    <source>
        <dbReference type="ARBA" id="ARBA00022792"/>
    </source>
</evidence>
<evidence type="ECO:0000256" key="10">
    <source>
        <dbReference type="ARBA" id="ARBA00023136"/>
    </source>
</evidence>
<dbReference type="OrthoDB" id="10250268at2759"/>
<protein>
    <recommendedName>
        <fullName evidence="4">NADH dehydrogenase [ubiquinone] 1 alpha subcomplex subunit 2</fullName>
    </recommendedName>
    <alternativeName>
        <fullName evidence="11">Complex I-B8</fullName>
    </alternativeName>
    <alternativeName>
        <fullName evidence="12">NADH-ubiquinone oxidoreductase B8 subunit</fullName>
    </alternativeName>
</protein>
<sequence>MASVARRFPQHLKELRIHLCQRSPASEGARDWVKTQYVDIKKANPRFPILIRECSGVQPKVYARYEFGQEASADMTGFTTKQVSETIQSLVAQQPK</sequence>
<evidence type="ECO:0000256" key="9">
    <source>
        <dbReference type="ARBA" id="ARBA00023128"/>
    </source>
</evidence>
<keyword evidence="5" id="KW-0813">Transport</keyword>
<evidence type="ECO:0000256" key="2">
    <source>
        <dbReference type="ARBA" id="ARBA00004443"/>
    </source>
</evidence>
<evidence type="ECO:0000313" key="15">
    <source>
        <dbReference type="EnsemblMetazoa" id="XP_030836869"/>
    </source>
</evidence>
<dbReference type="InterPro" id="IPR007741">
    <property type="entry name" value="Ribosomal_mL43/mS25/NADH_DH"/>
</dbReference>
<evidence type="ECO:0000256" key="3">
    <source>
        <dbReference type="ARBA" id="ARBA00008939"/>
    </source>
</evidence>
<comment type="similarity">
    <text evidence="3">Belongs to the complex I NDUFA2 subunit family.</text>
</comment>
<organism evidence="15 16">
    <name type="scientific">Strongylocentrotus purpuratus</name>
    <name type="common">Purple sea urchin</name>
    <dbReference type="NCBI Taxonomy" id="7668"/>
    <lineage>
        <taxon>Eukaryota</taxon>
        <taxon>Metazoa</taxon>
        <taxon>Echinodermata</taxon>
        <taxon>Eleutherozoa</taxon>
        <taxon>Echinozoa</taxon>
        <taxon>Echinoidea</taxon>
        <taxon>Euechinoidea</taxon>
        <taxon>Echinacea</taxon>
        <taxon>Camarodonta</taxon>
        <taxon>Echinidea</taxon>
        <taxon>Strongylocentrotidae</taxon>
        <taxon>Strongylocentrotus</taxon>
    </lineage>
</organism>
<evidence type="ECO:0000256" key="6">
    <source>
        <dbReference type="ARBA" id="ARBA00022660"/>
    </source>
</evidence>
<dbReference type="Pfam" id="PF05047">
    <property type="entry name" value="L51_S25_CI-B8"/>
    <property type="match status" value="1"/>
</dbReference>
<evidence type="ECO:0000256" key="13">
    <source>
        <dbReference type="PIRSR" id="PIRSR005822-1"/>
    </source>
</evidence>
<keyword evidence="10" id="KW-0472">Membrane</keyword>
<dbReference type="PANTHER" id="PTHR12878:SF0">
    <property type="entry name" value="NADH DEHYDROGENASE [UBIQUINONE] 1 ALPHA SUBCOMPLEX SUBUNIT 2"/>
    <property type="match status" value="1"/>
</dbReference>
<dbReference type="GeneID" id="115922311"/>
<evidence type="ECO:0000256" key="11">
    <source>
        <dbReference type="ARBA" id="ARBA00031441"/>
    </source>
</evidence>
<dbReference type="Proteomes" id="UP000007110">
    <property type="component" value="Unassembled WGS sequence"/>
</dbReference>
<keyword evidence="7" id="KW-0999">Mitochondrion inner membrane</keyword>
<dbReference type="GO" id="GO:0005743">
    <property type="term" value="C:mitochondrial inner membrane"/>
    <property type="evidence" value="ECO:0007669"/>
    <property type="project" value="UniProtKB-SubCell"/>
</dbReference>
<dbReference type="OMA" id="IRECEGI"/>
<evidence type="ECO:0000313" key="16">
    <source>
        <dbReference type="Proteomes" id="UP000007110"/>
    </source>
</evidence>
<evidence type="ECO:0000256" key="8">
    <source>
        <dbReference type="ARBA" id="ARBA00022982"/>
    </source>
</evidence>
<keyword evidence="16" id="KW-1185">Reference proteome</keyword>
<accession>A0A7M7NIA6</accession>
<dbReference type="GO" id="GO:0045271">
    <property type="term" value="C:respiratory chain complex I"/>
    <property type="evidence" value="ECO:0000318"/>
    <property type="project" value="GO_Central"/>
</dbReference>
<comment type="subcellular location">
    <subcellularLocation>
        <location evidence="2">Mitochondrion inner membrane</location>
        <topology evidence="2">Peripheral membrane protein</topology>
        <orientation evidence="2">Matrix side</orientation>
    </subcellularLocation>
</comment>
<dbReference type="InterPro" id="IPR016464">
    <property type="entry name" value="NADH_Ub_cplx-1_asu_su-2"/>
</dbReference>
<dbReference type="SMART" id="SM00916">
    <property type="entry name" value="L51_S25_CI-B8"/>
    <property type="match status" value="1"/>
</dbReference>
<reference evidence="16" key="1">
    <citation type="submission" date="2015-02" db="EMBL/GenBank/DDBJ databases">
        <title>Genome sequencing for Strongylocentrotus purpuratus.</title>
        <authorList>
            <person name="Murali S."/>
            <person name="Liu Y."/>
            <person name="Vee V."/>
            <person name="English A."/>
            <person name="Wang M."/>
            <person name="Skinner E."/>
            <person name="Han Y."/>
            <person name="Muzny D.M."/>
            <person name="Worley K.C."/>
            <person name="Gibbs R.A."/>
        </authorList>
    </citation>
    <scope>NUCLEOTIDE SEQUENCE</scope>
</reference>
<dbReference type="FunCoup" id="A0A7M7NIA6">
    <property type="interactions" value="2088"/>
</dbReference>
<evidence type="ECO:0000256" key="4">
    <source>
        <dbReference type="ARBA" id="ARBA00016394"/>
    </source>
</evidence>
<dbReference type="CTD" id="4695"/>
<evidence type="ECO:0000259" key="14">
    <source>
        <dbReference type="SMART" id="SM00916"/>
    </source>
</evidence>
<feature type="domain" description="Ribosomal protein/NADH dehydrogenase" evidence="14">
    <location>
        <begin position="21"/>
        <end position="94"/>
    </location>
</feature>
<dbReference type="SUPFAM" id="SSF52833">
    <property type="entry name" value="Thioredoxin-like"/>
    <property type="match status" value="1"/>
</dbReference>
<reference evidence="15" key="2">
    <citation type="submission" date="2021-01" db="UniProtKB">
        <authorList>
            <consortium name="EnsemblMetazoa"/>
        </authorList>
    </citation>
    <scope>IDENTIFICATION</scope>
</reference>
<comment type="function">
    <text evidence="1">Accessory subunit of the mitochondrial membrane respiratory chain NADH dehydrogenase (Complex I), that is believed not to be involved in catalysis. Complex I functions in the transfer of electrons from NADH to the respiratory chain. The immediate electron acceptor for the enzyme is believed to be ubiquinone.</text>
</comment>
<proteinExistence type="inferred from homology"/>
<evidence type="ECO:0000256" key="5">
    <source>
        <dbReference type="ARBA" id="ARBA00022448"/>
    </source>
</evidence>
<dbReference type="KEGG" id="spu:115922311"/>